<sequence>MTFDFQMVQVEGKERVRRYIAAGLLVFVMILAAVQSYIGYMEYKNGTGNFDFCGEKFTKCEMARLLYEHDIPLSLINDWVCLVSHESHFRTNVVARHPAQGGRCYGLFQISSSWCGVENPGGGCNVTCEALLKDVDVTIACAKLIYKKHGEIS</sequence>
<evidence type="ECO:0000256" key="6">
    <source>
        <dbReference type="SAM" id="Phobius"/>
    </source>
</evidence>
<name>A0A3Q0IU78_DIACI</name>
<gene>
    <name evidence="8" type="primary">LOC103509720</name>
</gene>
<reference evidence="8" key="1">
    <citation type="submission" date="2025-08" db="UniProtKB">
        <authorList>
            <consortium name="RefSeq"/>
        </authorList>
    </citation>
    <scope>IDENTIFICATION</scope>
</reference>
<accession>A0A3Q0IU78</accession>
<keyword evidence="3" id="KW-0929">Antimicrobial</keyword>
<dbReference type="GO" id="GO:0031640">
    <property type="term" value="P:killing of cells of another organism"/>
    <property type="evidence" value="ECO:0007669"/>
    <property type="project" value="UniProtKB-KW"/>
</dbReference>
<dbReference type="RefSeq" id="XP_026679799.1">
    <property type="nucleotide sequence ID" value="XM_026823998.1"/>
</dbReference>
<feature type="non-terminal residue" evidence="8">
    <location>
        <position position="153"/>
    </location>
</feature>
<feature type="transmembrane region" description="Helical" evidence="6">
    <location>
        <begin position="20"/>
        <end position="40"/>
    </location>
</feature>
<dbReference type="SUPFAM" id="SSF53955">
    <property type="entry name" value="Lysozyme-like"/>
    <property type="match status" value="1"/>
</dbReference>
<keyword evidence="6" id="KW-1133">Transmembrane helix</keyword>
<evidence type="ECO:0000313" key="7">
    <source>
        <dbReference type="Proteomes" id="UP000079169"/>
    </source>
</evidence>
<dbReference type="PANTHER" id="PTHR11407:SF63">
    <property type="entry name" value="LYSOZYME C"/>
    <property type="match status" value="1"/>
</dbReference>
<dbReference type="GO" id="GO:0042742">
    <property type="term" value="P:defense response to bacterium"/>
    <property type="evidence" value="ECO:0007669"/>
    <property type="project" value="UniProtKB-KW"/>
</dbReference>
<dbReference type="PROSITE" id="PS51348">
    <property type="entry name" value="GLYCOSYL_HYDROL_F22_2"/>
    <property type="match status" value="1"/>
</dbReference>
<protein>
    <recommendedName>
        <fullName evidence="2">lysozyme</fullName>
        <ecNumber evidence="2">3.2.1.17</ecNumber>
    </recommendedName>
</protein>
<evidence type="ECO:0000313" key="8">
    <source>
        <dbReference type="RefSeq" id="XP_026679799.1"/>
    </source>
</evidence>
<evidence type="ECO:0000256" key="1">
    <source>
        <dbReference type="ARBA" id="ARBA00000632"/>
    </source>
</evidence>
<dbReference type="EC" id="3.2.1.17" evidence="2"/>
<keyword evidence="6" id="KW-0812">Transmembrane</keyword>
<dbReference type="GeneID" id="103509720"/>
<keyword evidence="5" id="KW-0326">Glycosidase</keyword>
<evidence type="ECO:0000256" key="5">
    <source>
        <dbReference type="ARBA" id="ARBA00023295"/>
    </source>
</evidence>
<dbReference type="Gene3D" id="1.10.530.10">
    <property type="match status" value="1"/>
</dbReference>
<dbReference type="InterPro" id="IPR023346">
    <property type="entry name" value="Lysozyme-like_dom_sf"/>
</dbReference>
<keyword evidence="3" id="KW-0081">Bacteriolytic enzyme</keyword>
<dbReference type="SMART" id="SM00263">
    <property type="entry name" value="LYZ1"/>
    <property type="match status" value="1"/>
</dbReference>
<dbReference type="PANTHER" id="PTHR11407">
    <property type="entry name" value="LYSOZYME C"/>
    <property type="match status" value="1"/>
</dbReference>
<dbReference type="PaxDb" id="121845-A0A3Q0IU78"/>
<dbReference type="InterPro" id="IPR001916">
    <property type="entry name" value="Glyco_hydro_22"/>
</dbReference>
<dbReference type="GO" id="GO:0003796">
    <property type="term" value="F:lysozyme activity"/>
    <property type="evidence" value="ECO:0007669"/>
    <property type="project" value="UniProtKB-EC"/>
</dbReference>
<evidence type="ECO:0000256" key="2">
    <source>
        <dbReference type="ARBA" id="ARBA00012732"/>
    </source>
</evidence>
<evidence type="ECO:0000256" key="4">
    <source>
        <dbReference type="ARBA" id="ARBA00023157"/>
    </source>
</evidence>
<keyword evidence="4" id="KW-1015">Disulfide bond</keyword>
<organism evidence="7 8">
    <name type="scientific">Diaphorina citri</name>
    <name type="common">Asian citrus psyllid</name>
    <dbReference type="NCBI Taxonomy" id="121845"/>
    <lineage>
        <taxon>Eukaryota</taxon>
        <taxon>Metazoa</taxon>
        <taxon>Ecdysozoa</taxon>
        <taxon>Arthropoda</taxon>
        <taxon>Hexapoda</taxon>
        <taxon>Insecta</taxon>
        <taxon>Pterygota</taxon>
        <taxon>Neoptera</taxon>
        <taxon>Paraneoptera</taxon>
        <taxon>Hemiptera</taxon>
        <taxon>Sternorrhyncha</taxon>
        <taxon>Psylloidea</taxon>
        <taxon>Psyllidae</taxon>
        <taxon>Diaphorininae</taxon>
        <taxon>Diaphorina</taxon>
    </lineage>
</organism>
<dbReference type="STRING" id="121845.A0A3Q0IU78"/>
<dbReference type="AlphaFoldDB" id="A0A3Q0IU78"/>
<dbReference type="Pfam" id="PF00062">
    <property type="entry name" value="Lys"/>
    <property type="match status" value="1"/>
</dbReference>
<comment type="catalytic activity">
    <reaction evidence="1">
        <text>Hydrolysis of (1-&gt;4)-beta-linkages between N-acetylmuramic acid and N-acetyl-D-glucosamine residues in a peptidoglycan and between N-acetyl-D-glucosamine residues in chitodextrins.</text>
        <dbReference type="EC" id="3.2.1.17"/>
    </reaction>
</comment>
<dbReference type="KEGG" id="dci:103509720"/>
<evidence type="ECO:0000256" key="3">
    <source>
        <dbReference type="ARBA" id="ARBA00022638"/>
    </source>
</evidence>
<keyword evidence="6" id="KW-0472">Membrane</keyword>
<keyword evidence="7" id="KW-1185">Reference proteome</keyword>
<dbReference type="Proteomes" id="UP000079169">
    <property type="component" value="Unplaced"/>
</dbReference>
<proteinExistence type="predicted"/>
<keyword evidence="5" id="KW-0378">Hydrolase</keyword>